<dbReference type="SUPFAM" id="SSF51197">
    <property type="entry name" value="Clavaminate synthase-like"/>
    <property type="match status" value="1"/>
</dbReference>
<sequence>MSLQVISYSKLKAHDEAEIKTLVETTCSSGAFFLDLSSETESLAHLNPVLDAQRTFFLDNDLEAKLAYSDEQDGRGYDNFEAVCVQRIKLSRQQQKEGTLPLPPVLEAVSFQLDEIASFTDRVLNRLSTIIYNSHHLLGSPEVFKREIILDSETTNKHPEISNLCLGLATAPKMTELMPAHLDEDLLTLTFYDEPFLEVQDRHTQEWKLVNTCVDGVGNHMPIVNVGETFQEVSGGKLHAPFHRVKMTEREIDLVMYDFCEGV</sequence>
<dbReference type="AlphaFoldDB" id="A0AAN7BD80"/>
<gene>
    <name evidence="1" type="ORF">QBC37DRAFT_367780</name>
</gene>
<accession>A0AAN7BD80</accession>
<dbReference type="Proteomes" id="UP001301769">
    <property type="component" value="Unassembled WGS sequence"/>
</dbReference>
<dbReference type="InterPro" id="IPR027443">
    <property type="entry name" value="IPNS-like_sf"/>
</dbReference>
<reference evidence="1" key="2">
    <citation type="submission" date="2023-05" db="EMBL/GenBank/DDBJ databases">
        <authorList>
            <consortium name="Lawrence Berkeley National Laboratory"/>
            <person name="Steindorff A."/>
            <person name="Hensen N."/>
            <person name="Bonometti L."/>
            <person name="Westerberg I."/>
            <person name="Brannstrom I.O."/>
            <person name="Guillou S."/>
            <person name="Cros-Aarteil S."/>
            <person name="Calhoun S."/>
            <person name="Haridas S."/>
            <person name="Kuo A."/>
            <person name="Mondo S."/>
            <person name="Pangilinan J."/>
            <person name="Riley R."/>
            <person name="Labutti K."/>
            <person name="Andreopoulos B."/>
            <person name="Lipzen A."/>
            <person name="Chen C."/>
            <person name="Yanf M."/>
            <person name="Daum C."/>
            <person name="Ng V."/>
            <person name="Clum A."/>
            <person name="Ohm R."/>
            <person name="Martin F."/>
            <person name="Silar P."/>
            <person name="Natvig D."/>
            <person name="Lalanne C."/>
            <person name="Gautier V."/>
            <person name="Ament-Velasquez S.L."/>
            <person name="Kruys A."/>
            <person name="Hutchinson M.I."/>
            <person name="Powell A.J."/>
            <person name="Barry K."/>
            <person name="Miller A.N."/>
            <person name="Grigoriev I.V."/>
            <person name="Debuchy R."/>
            <person name="Gladieux P."/>
            <person name="Thoren M.H."/>
            <person name="Johannesson H."/>
        </authorList>
    </citation>
    <scope>NUCLEOTIDE SEQUENCE</scope>
    <source>
        <strain evidence="1">PSN293</strain>
    </source>
</reference>
<comment type="caution">
    <text evidence="1">The sequence shown here is derived from an EMBL/GenBank/DDBJ whole genome shotgun (WGS) entry which is preliminary data.</text>
</comment>
<dbReference type="EMBL" id="MU858047">
    <property type="protein sequence ID" value="KAK4219668.1"/>
    <property type="molecule type" value="Genomic_DNA"/>
</dbReference>
<keyword evidence="2" id="KW-1185">Reference proteome</keyword>
<evidence type="ECO:0000313" key="1">
    <source>
        <dbReference type="EMBL" id="KAK4219668.1"/>
    </source>
</evidence>
<organism evidence="1 2">
    <name type="scientific">Rhypophila decipiens</name>
    <dbReference type="NCBI Taxonomy" id="261697"/>
    <lineage>
        <taxon>Eukaryota</taxon>
        <taxon>Fungi</taxon>
        <taxon>Dikarya</taxon>
        <taxon>Ascomycota</taxon>
        <taxon>Pezizomycotina</taxon>
        <taxon>Sordariomycetes</taxon>
        <taxon>Sordariomycetidae</taxon>
        <taxon>Sordariales</taxon>
        <taxon>Naviculisporaceae</taxon>
        <taxon>Rhypophila</taxon>
    </lineage>
</organism>
<dbReference type="Gene3D" id="2.60.120.330">
    <property type="entry name" value="B-lactam Antibiotic, Isopenicillin N Synthase, Chain"/>
    <property type="match status" value="1"/>
</dbReference>
<reference evidence="1" key="1">
    <citation type="journal article" date="2023" name="Mol. Phylogenet. Evol.">
        <title>Genome-scale phylogeny and comparative genomics of the fungal order Sordariales.</title>
        <authorList>
            <person name="Hensen N."/>
            <person name="Bonometti L."/>
            <person name="Westerberg I."/>
            <person name="Brannstrom I.O."/>
            <person name="Guillou S."/>
            <person name="Cros-Aarteil S."/>
            <person name="Calhoun S."/>
            <person name="Haridas S."/>
            <person name="Kuo A."/>
            <person name="Mondo S."/>
            <person name="Pangilinan J."/>
            <person name="Riley R."/>
            <person name="LaButti K."/>
            <person name="Andreopoulos B."/>
            <person name="Lipzen A."/>
            <person name="Chen C."/>
            <person name="Yan M."/>
            <person name="Daum C."/>
            <person name="Ng V."/>
            <person name="Clum A."/>
            <person name="Steindorff A."/>
            <person name="Ohm R.A."/>
            <person name="Martin F."/>
            <person name="Silar P."/>
            <person name="Natvig D.O."/>
            <person name="Lalanne C."/>
            <person name="Gautier V."/>
            <person name="Ament-Velasquez S.L."/>
            <person name="Kruys A."/>
            <person name="Hutchinson M.I."/>
            <person name="Powell A.J."/>
            <person name="Barry K."/>
            <person name="Miller A.N."/>
            <person name="Grigoriev I.V."/>
            <person name="Debuchy R."/>
            <person name="Gladieux P."/>
            <person name="Hiltunen Thoren M."/>
            <person name="Johannesson H."/>
        </authorList>
    </citation>
    <scope>NUCLEOTIDE SEQUENCE</scope>
    <source>
        <strain evidence="1">PSN293</strain>
    </source>
</reference>
<evidence type="ECO:0000313" key="2">
    <source>
        <dbReference type="Proteomes" id="UP001301769"/>
    </source>
</evidence>
<proteinExistence type="predicted"/>
<protein>
    <recommendedName>
        <fullName evidence="3">Isopenicillin N synthase-like Fe(2+) 2OG dioxygenase domain-containing protein</fullName>
    </recommendedName>
</protein>
<evidence type="ECO:0008006" key="3">
    <source>
        <dbReference type="Google" id="ProtNLM"/>
    </source>
</evidence>
<name>A0AAN7BD80_9PEZI</name>